<comment type="caution">
    <text evidence="1">The sequence shown here is derived from an EMBL/GenBank/DDBJ whole genome shotgun (WGS) entry which is preliminary data.</text>
</comment>
<keyword evidence="2" id="KW-1185">Reference proteome</keyword>
<proteinExistence type="predicted"/>
<name>A0A0D0INW6_9MICO</name>
<accession>A0A0D0INW6</accession>
<dbReference type="AlphaFoldDB" id="A0A0D0INW6"/>
<dbReference type="Proteomes" id="UP000032120">
    <property type="component" value="Unassembled WGS sequence"/>
</dbReference>
<evidence type="ECO:0000313" key="2">
    <source>
        <dbReference type="Proteomes" id="UP000032120"/>
    </source>
</evidence>
<evidence type="ECO:0000313" key="1">
    <source>
        <dbReference type="EMBL" id="KIP51243.1"/>
    </source>
</evidence>
<reference evidence="1 2" key="1">
    <citation type="submission" date="2015-01" db="EMBL/GenBank/DDBJ databases">
        <title>Draft genome sequence of Leucobacter komagatae strain VKM ST2845.</title>
        <authorList>
            <person name="Karlyshev A.V."/>
            <person name="Kudryashova E.B."/>
        </authorList>
    </citation>
    <scope>NUCLEOTIDE SEQUENCE [LARGE SCALE GENOMIC DNA]</scope>
    <source>
        <strain evidence="1 2">VKM ST2845</strain>
    </source>
</reference>
<organism evidence="1 2">
    <name type="scientific">Leucobacter komagatae</name>
    <dbReference type="NCBI Taxonomy" id="55969"/>
    <lineage>
        <taxon>Bacteria</taxon>
        <taxon>Bacillati</taxon>
        <taxon>Actinomycetota</taxon>
        <taxon>Actinomycetes</taxon>
        <taxon>Micrococcales</taxon>
        <taxon>Microbacteriaceae</taxon>
        <taxon>Leucobacter</taxon>
    </lineage>
</organism>
<gene>
    <name evidence="1" type="ORF">SD72_16595</name>
</gene>
<dbReference type="EMBL" id="JXSQ01000056">
    <property type="protein sequence ID" value="KIP51243.1"/>
    <property type="molecule type" value="Genomic_DNA"/>
</dbReference>
<protein>
    <submittedName>
        <fullName evidence="1">Uncharacterized protein</fullName>
    </submittedName>
</protein>
<sequence>MQVKCYIEEYENREGRPSARLREKASGRKVDIGLADVEDRQAFLRFLGGAARNRAVMPGVFLRESEEDCVLVNGELDFDAPDELRFLNNSRLSYIFA</sequence>